<dbReference type="RefSeq" id="WP_183464238.1">
    <property type="nucleotide sequence ID" value="NZ_CP050296.1"/>
</dbReference>
<evidence type="ECO:0000313" key="2">
    <source>
        <dbReference type="Proteomes" id="UP000515465"/>
    </source>
</evidence>
<gene>
    <name evidence="1" type="ORF">HB778_12885</name>
</gene>
<name>A0A7G6SSD1_9HYPH</name>
<evidence type="ECO:0000313" key="1">
    <source>
        <dbReference type="EMBL" id="QND57413.1"/>
    </source>
</evidence>
<protein>
    <submittedName>
        <fullName evidence="1">Uncharacterized protein</fullName>
    </submittedName>
</protein>
<reference evidence="2" key="1">
    <citation type="journal article" date="2020" name="Mol. Plant Microbe">
        <title>Rhizobial microsymbionts of the narrowly endemic Oxytropis species growing in Kamchatka are characterized by significant genetic diversity and possess a set of genes that are associated with T3SS and T6SS secretion systems and can affect the development of symbiosis.</title>
        <authorList>
            <person name="Safronova V."/>
            <person name="Guro P."/>
            <person name="Sazanova A."/>
            <person name="Kuznetsova I."/>
            <person name="Belimov A."/>
            <person name="Yakubov V."/>
            <person name="Chirak E."/>
            <person name="Afonin A."/>
            <person name="Gogolev Y."/>
            <person name="Andronov E."/>
            <person name="Tikhonovich I."/>
        </authorList>
    </citation>
    <scope>NUCLEOTIDE SEQUENCE [LARGE SCALE GENOMIC DNA]</scope>
    <source>
        <strain evidence="2">583</strain>
    </source>
</reference>
<dbReference type="Proteomes" id="UP000515465">
    <property type="component" value="Chromosome"/>
</dbReference>
<dbReference type="EMBL" id="CP050296">
    <property type="protein sequence ID" value="QND57413.1"/>
    <property type="molecule type" value="Genomic_DNA"/>
</dbReference>
<organism evidence="1 2">
    <name type="scientific">Mesorhizobium huakuii</name>
    <dbReference type="NCBI Taxonomy" id="28104"/>
    <lineage>
        <taxon>Bacteria</taxon>
        <taxon>Pseudomonadati</taxon>
        <taxon>Pseudomonadota</taxon>
        <taxon>Alphaproteobacteria</taxon>
        <taxon>Hyphomicrobiales</taxon>
        <taxon>Phyllobacteriaceae</taxon>
        <taxon>Mesorhizobium</taxon>
    </lineage>
</organism>
<accession>A0A7G6SSD1</accession>
<sequence>MERILGRVAAAGPSLPNAQHETDPVALARSISWAYTHREIHPDLNSDARSRNRFEALDKVRRSARAILHTIADAKLPINSLEGYFPFNDDSGLPDFEQLMAGIRHLASAAEQERARLRRIGRSDTAPLNVGKPESDNADTTPGDVFIKRLAKAYRDAFKEEPEVKFTSIREASGPFVAFVAAVSEEMEDPMSAEAIRKAWERASGPGQRALEI</sequence>
<proteinExistence type="predicted"/>
<dbReference type="AlphaFoldDB" id="A0A7G6SSD1"/>